<dbReference type="InterPro" id="IPR046357">
    <property type="entry name" value="PPIase_dom_sf"/>
</dbReference>
<dbReference type="PANTHER" id="PTHR47245">
    <property type="entry name" value="PEPTIDYLPROLYL ISOMERASE"/>
    <property type="match status" value="1"/>
</dbReference>
<comment type="caution">
    <text evidence="6">The sequence shown here is derived from an EMBL/GenBank/DDBJ whole genome shotgun (WGS) entry which is preliminary data.</text>
</comment>
<feature type="chain" id="PRO_5038557873" evidence="4">
    <location>
        <begin position="24"/>
        <end position="385"/>
    </location>
</feature>
<protein>
    <submittedName>
        <fullName evidence="6">Foldase protein PrsA</fullName>
    </submittedName>
</protein>
<sequence>MLRINWKKGSLLAMTAVLALVLAAGCGKKDEQESGANAVPGAADTKIVAEYKDGKVTEEEYAKYTAFFKIVNPDVASYLQIPQLQEQFLKEYVGYKILQTRLPEQTEEKKKETDTKTNEFYDQLKTAEETNADLKKQVEDAKLSETDIKYFYGLITAIMANEQDKVTDEQVQKKYEETKDDYNIVTLRHVLVGTTDGTTGEELRKEEEALKRAQEVKKKLDAGGDWTALAKEYSDDPGSKDKGGLYDAAAVGGYVAEFKDAANKQEIGKIGEPVLTQYGYHVIKVEKREATAFDKLTAEQKTSIEQSVASATLNDFMTKELPGLITKTNLPQTSTEGTTDGGTTNSGTTEGGTTEGGATNGDAAKEGTTNSGASTNAEKSTEEKK</sequence>
<organism evidence="6 7">
    <name type="scientific">Paenibacillus methanolicus</name>
    <dbReference type="NCBI Taxonomy" id="582686"/>
    <lineage>
        <taxon>Bacteria</taxon>
        <taxon>Bacillati</taxon>
        <taxon>Bacillota</taxon>
        <taxon>Bacilli</taxon>
        <taxon>Bacillales</taxon>
        <taxon>Paenibacillaceae</taxon>
        <taxon>Paenibacillus</taxon>
    </lineage>
</organism>
<dbReference type="Pfam" id="PF13616">
    <property type="entry name" value="Rotamase_3"/>
    <property type="match status" value="1"/>
</dbReference>
<feature type="compositionally biased region" description="Low complexity" evidence="3">
    <location>
        <begin position="333"/>
        <end position="348"/>
    </location>
</feature>
<evidence type="ECO:0000256" key="4">
    <source>
        <dbReference type="SAM" id="SignalP"/>
    </source>
</evidence>
<evidence type="ECO:0000256" key="1">
    <source>
        <dbReference type="PROSITE-ProRule" id="PRU00278"/>
    </source>
</evidence>
<name>A0A5S5BNZ0_9BACL</name>
<evidence type="ECO:0000256" key="2">
    <source>
        <dbReference type="SAM" id="Coils"/>
    </source>
</evidence>
<dbReference type="GO" id="GO:0003755">
    <property type="term" value="F:peptidyl-prolyl cis-trans isomerase activity"/>
    <property type="evidence" value="ECO:0007669"/>
    <property type="project" value="UniProtKB-KW"/>
</dbReference>
<dbReference type="EMBL" id="VNHS01000021">
    <property type="protein sequence ID" value="TYP67998.1"/>
    <property type="molecule type" value="Genomic_DNA"/>
</dbReference>
<keyword evidence="4" id="KW-0732">Signal</keyword>
<dbReference type="InterPro" id="IPR027304">
    <property type="entry name" value="Trigger_fact/SurA_dom_sf"/>
</dbReference>
<keyword evidence="1" id="KW-0413">Isomerase</keyword>
<feature type="coiled-coil region" evidence="2">
    <location>
        <begin position="117"/>
        <end position="144"/>
    </location>
</feature>
<keyword evidence="2" id="KW-0175">Coiled coil</keyword>
<evidence type="ECO:0000256" key="3">
    <source>
        <dbReference type="SAM" id="MobiDB-lite"/>
    </source>
</evidence>
<evidence type="ECO:0000313" key="7">
    <source>
        <dbReference type="Proteomes" id="UP000323257"/>
    </source>
</evidence>
<evidence type="ECO:0000313" key="6">
    <source>
        <dbReference type="EMBL" id="TYP67998.1"/>
    </source>
</evidence>
<feature type="compositionally biased region" description="Gly residues" evidence="3">
    <location>
        <begin position="349"/>
        <end position="359"/>
    </location>
</feature>
<gene>
    <name evidence="6" type="ORF">BCM02_12134</name>
</gene>
<keyword evidence="1" id="KW-0697">Rotamase</keyword>
<feature type="signal peptide" evidence="4">
    <location>
        <begin position="1"/>
        <end position="23"/>
    </location>
</feature>
<accession>A0A5S5BNZ0</accession>
<feature type="region of interest" description="Disordered" evidence="3">
    <location>
        <begin position="324"/>
        <end position="385"/>
    </location>
</feature>
<reference evidence="6 7" key="1">
    <citation type="submission" date="2019-07" db="EMBL/GenBank/DDBJ databases">
        <title>Genomic Encyclopedia of Type Strains, Phase III (KMG-III): the genomes of soil and plant-associated and newly described type strains.</title>
        <authorList>
            <person name="Whitman W."/>
        </authorList>
    </citation>
    <scope>NUCLEOTIDE SEQUENCE [LARGE SCALE GENOMIC DNA]</scope>
    <source>
        <strain evidence="6 7">BL24</strain>
    </source>
</reference>
<evidence type="ECO:0000259" key="5">
    <source>
        <dbReference type="PROSITE" id="PS50198"/>
    </source>
</evidence>
<dbReference type="PROSITE" id="PS50198">
    <property type="entry name" value="PPIC_PPIASE_2"/>
    <property type="match status" value="1"/>
</dbReference>
<feature type="compositionally biased region" description="Polar residues" evidence="3">
    <location>
        <begin position="367"/>
        <end position="378"/>
    </location>
</feature>
<dbReference type="InterPro" id="IPR050245">
    <property type="entry name" value="PrsA_foldase"/>
</dbReference>
<dbReference type="AlphaFoldDB" id="A0A5S5BNZ0"/>
<proteinExistence type="predicted"/>
<dbReference type="SUPFAM" id="SSF109998">
    <property type="entry name" value="Triger factor/SurA peptide-binding domain-like"/>
    <property type="match status" value="1"/>
</dbReference>
<dbReference type="InterPro" id="IPR000297">
    <property type="entry name" value="PPIase_PpiC"/>
</dbReference>
<feature type="domain" description="PpiC" evidence="5">
    <location>
        <begin position="182"/>
        <end position="287"/>
    </location>
</feature>
<dbReference type="PANTHER" id="PTHR47245:SF2">
    <property type="entry name" value="PEPTIDYL-PROLYL CIS-TRANS ISOMERASE HP_0175-RELATED"/>
    <property type="match status" value="1"/>
</dbReference>
<dbReference type="Proteomes" id="UP000323257">
    <property type="component" value="Unassembled WGS sequence"/>
</dbReference>
<dbReference type="OrthoDB" id="14196at2"/>
<dbReference type="Gene3D" id="3.10.50.40">
    <property type="match status" value="1"/>
</dbReference>
<dbReference type="SUPFAM" id="SSF54534">
    <property type="entry name" value="FKBP-like"/>
    <property type="match status" value="1"/>
</dbReference>
<keyword evidence="7" id="KW-1185">Reference proteome</keyword>
<dbReference type="PROSITE" id="PS51257">
    <property type="entry name" value="PROKAR_LIPOPROTEIN"/>
    <property type="match status" value="1"/>
</dbReference>